<sequence>MTRTEVKNKINQIIDRLPDQTLEAVYELFKKADKDQSIDLKGNLDKVLKDDFGLLQRLAK</sequence>
<dbReference type="Proteomes" id="UP000662783">
    <property type="component" value="Chromosome"/>
</dbReference>
<accession>A0A975A216</accession>
<dbReference type="RefSeq" id="WP_205723520.1">
    <property type="nucleotide sequence ID" value="NZ_CP070608.1"/>
</dbReference>
<keyword evidence="2" id="KW-1185">Reference proteome</keyword>
<evidence type="ECO:0000313" key="2">
    <source>
        <dbReference type="Proteomes" id="UP000662783"/>
    </source>
</evidence>
<dbReference type="KEGG" id="fuv:JR347_07965"/>
<organism evidence="1 2">
    <name type="scientific">Fulvivirga lutea</name>
    <dbReference type="NCBI Taxonomy" id="2810512"/>
    <lineage>
        <taxon>Bacteria</taxon>
        <taxon>Pseudomonadati</taxon>
        <taxon>Bacteroidota</taxon>
        <taxon>Cytophagia</taxon>
        <taxon>Cytophagales</taxon>
        <taxon>Fulvivirgaceae</taxon>
        <taxon>Fulvivirga</taxon>
    </lineage>
</organism>
<evidence type="ECO:0000313" key="1">
    <source>
        <dbReference type="EMBL" id="QSE99009.1"/>
    </source>
</evidence>
<protein>
    <submittedName>
        <fullName evidence="1">Uncharacterized protein</fullName>
    </submittedName>
</protein>
<proteinExistence type="predicted"/>
<dbReference type="EMBL" id="CP070608">
    <property type="protein sequence ID" value="QSE99009.1"/>
    <property type="molecule type" value="Genomic_DNA"/>
</dbReference>
<name>A0A975A216_9BACT</name>
<dbReference type="AlphaFoldDB" id="A0A975A216"/>
<reference evidence="1" key="1">
    <citation type="submission" date="2021-02" db="EMBL/GenBank/DDBJ databases">
        <title>Fulvivirga sp. S481 isolated from sea water.</title>
        <authorList>
            <person name="Bae S.S."/>
            <person name="Baek K."/>
        </authorList>
    </citation>
    <scope>NUCLEOTIDE SEQUENCE</scope>
    <source>
        <strain evidence="1">S481</strain>
    </source>
</reference>
<gene>
    <name evidence="1" type="ORF">JR347_07965</name>
</gene>